<keyword evidence="1" id="KW-0472">Membrane</keyword>
<protein>
    <submittedName>
        <fullName evidence="2">Uncharacterized protein</fullName>
    </submittedName>
</protein>
<reference evidence="3" key="1">
    <citation type="journal article" date="2019" name="Int. J. Syst. Evol. Microbiol.">
        <title>The Global Catalogue of Microorganisms (GCM) 10K type strain sequencing project: providing services to taxonomists for standard genome sequencing and annotation.</title>
        <authorList>
            <consortium name="The Broad Institute Genomics Platform"/>
            <consortium name="The Broad Institute Genome Sequencing Center for Infectious Disease"/>
            <person name="Wu L."/>
            <person name="Ma J."/>
        </authorList>
    </citation>
    <scope>NUCLEOTIDE SEQUENCE [LARGE SCALE GENOMIC DNA]</scope>
    <source>
        <strain evidence="3">KCTC 52368</strain>
    </source>
</reference>
<feature type="transmembrane region" description="Helical" evidence="1">
    <location>
        <begin position="44"/>
        <end position="60"/>
    </location>
</feature>
<feature type="transmembrane region" description="Helical" evidence="1">
    <location>
        <begin position="6"/>
        <end position="23"/>
    </location>
</feature>
<name>A0ABW5MU43_9FLAO</name>
<evidence type="ECO:0000313" key="2">
    <source>
        <dbReference type="EMBL" id="MFD2585979.1"/>
    </source>
</evidence>
<keyword evidence="1" id="KW-0812">Transmembrane</keyword>
<gene>
    <name evidence="2" type="ORF">ACFSQJ_03505</name>
</gene>
<keyword evidence="1" id="KW-1133">Transmembrane helix</keyword>
<sequence>MNFYKIILGVFIVIGSVWYFSHLRKNNLEDEDKSPIEKSFDIEIYFGLMIIFVIGLVMIYRELFQ</sequence>
<evidence type="ECO:0000313" key="3">
    <source>
        <dbReference type="Proteomes" id="UP001597526"/>
    </source>
</evidence>
<dbReference type="RefSeq" id="WP_377765578.1">
    <property type="nucleotide sequence ID" value="NZ_JBHULB010000006.1"/>
</dbReference>
<organism evidence="2 3">
    <name type="scientific">Croceitalea marina</name>
    <dbReference type="NCBI Taxonomy" id="1775166"/>
    <lineage>
        <taxon>Bacteria</taxon>
        <taxon>Pseudomonadati</taxon>
        <taxon>Bacteroidota</taxon>
        <taxon>Flavobacteriia</taxon>
        <taxon>Flavobacteriales</taxon>
        <taxon>Flavobacteriaceae</taxon>
        <taxon>Croceitalea</taxon>
    </lineage>
</organism>
<dbReference type="EMBL" id="JBHULB010000006">
    <property type="protein sequence ID" value="MFD2585979.1"/>
    <property type="molecule type" value="Genomic_DNA"/>
</dbReference>
<proteinExistence type="predicted"/>
<dbReference type="Proteomes" id="UP001597526">
    <property type="component" value="Unassembled WGS sequence"/>
</dbReference>
<accession>A0ABW5MU43</accession>
<comment type="caution">
    <text evidence="2">The sequence shown here is derived from an EMBL/GenBank/DDBJ whole genome shotgun (WGS) entry which is preliminary data.</text>
</comment>
<evidence type="ECO:0000256" key="1">
    <source>
        <dbReference type="SAM" id="Phobius"/>
    </source>
</evidence>
<keyword evidence="3" id="KW-1185">Reference proteome</keyword>